<dbReference type="EMBL" id="CAJVCH010229807">
    <property type="protein sequence ID" value="CAG7732367.1"/>
    <property type="molecule type" value="Genomic_DNA"/>
</dbReference>
<evidence type="ECO:0000313" key="4">
    <source>
        <dbReference type="Proteomes" id="UP000708208"/>
    </source>
</evidence>
<protein>
    <recommendedName>
        <fullName evidence="2">Glycoside hydrolase family 38 N-terminal domain-containing protein</fullName>
    </recommendedName>
</protein>
<sequence>MIFNLCLNLSVLLLATNVFIFASAECGYESCPKGKEGYLNIHLVPHSHDDVGWLKTVDQYYYGDKNGIQLAAVQYILDSVVSELQKSPDRRFIYVETGFFWRWWTNQDADTQRVVTNLINTGQLEFISGGWCMNDEATTHYNAIIDQMTLGLRCHKMGHTQRHVLRLA</sequence>
<dbReference type="Proteomes" id="UP000708208">
    <property type="component" value="Unassembled WGS sequence"/>
</dbReference>
<dbReference type="OrthoDB" id="2016903at2759"/>
<gene>
    <name evidence="3" type="ORF">AFUS01_LOCUS20888</name>
</gene>
<keyword evidence="4" id="KW-1185">Reference proteome</keyword>
<evidence type="ECO:0000259" key="2">
    <source>
        <dbReference type="Pfam" id="PF01074"/>
    </source>
</evidence>
<organism evidence="3 4">
    <name type="scientific">Allacma fusca</name>
    <dbReference type="NCBI Taxonomy" id="39272"/>
    <lineage>
        <taxon>Eukaryota</taxon>
        <taxon>Metazoa</taxon>
        <taxon>Ecdysozoa</taxon>
        <taxon>Arthropoda</taxon>
        <taxon>Hexapoda</taxon>
        <taxon>Collembola</taxon>
        <taxon>Symphypleona</taxon>
        <taxon>Sminthuridae</taxon>
        <taxon>Allacma</taxon>
    </lineage>
</organism>
<feature type="signal peptide" evidence="1">
    <location>
        <begin position="1"/>
        <end position="24"/>
    </location>
</feature>
<dbReference type="GO" id="GO:0006013">
    <property type="term" value="P:mannose metabolic process"/>
    <property type="evidence" value="ECO:0007669"/>
    <property type="project" value="InterPro"/>
</dbReference>
<keyword evidence="1" id="KW-0732">Signal</keyword>
<evidence type="ECO:0000256" key="1">
    <source>
        <dbReference type="SAM" id="SignalP"/>
    </source>
</evidence>
<dbReference type="AlphaFoldDB" id="A0A8J2KA95"/>
<comment type="caution">
    <text evidence="3">The sequence shown here is derived from an EMBL/GenBank/DDBJ whole genome shotgun (WGS) entry which is preliminary data.</text>
</comment>
<dbReference type="Pfam" id="PF01074">
    <property type="entry name" value="Glyco_hydro_38N"/>
    <property type="match status" value="1"/>
</dbReference>
<dbReference type="GO" id="GO:0005764">
    <property type="term" value="C:lysosome"/>
    <property type="evidence" value="ECO:0007669"/>
    <property type="project" value="TreeGrafter"/>
</dbReference>
<feature type="chain" id="PRO_5035228712" description="Glycoside hydrolase family 38 N-terminal domain-containing protein" evidence="1">
    <location>
        <begin position="25"/>
        <end position="168"/>
    </location>
</feature>
<proteinExistence type="predicted"/>
<feature type="domain" description="Glycoside hydrolase family 38 N-terminal" evidence="2">
    <location>
        <begin position="40"/>
        <end position="154"/>
    </location>
</feature>
<reference evidence="3" key="1">
    <citation type="submission" date="2021-06" db="EMBL/GenBank/DDBJ databases">
        <authorList>
            <person name="Hodson N. C."/>
            <person name="Mongue J. A."/>
            <person name="Jaron S. K."/>
        </authorList>
    </citation>
    <scope>NUCLEOTIDE SEQUENCE</scope>
</reference>
<evidence type="ECO:0000313" key="3">
    <source>
        <dbReference type="EMBL" id="CAG7732367.1"/>
    </source>
</evidence>
<dbReference type="InterPro" id="IPR000602">
    <property type="entry name" value="Glyco_hydro_38_N"/>
</dbReference>
<dbReference type="GO" id="GO:0004559">
    <property type="term" value="F:alpha-mannosidase activity"/>
    <property type="evidence" value="ECO:0007669"/>
    <property type="project" value="InterPro"/>
</dbReference>
<dbReference type="PANTHER" id="PTHR11607:SF3">
    <property type="entry name" value="LYSOSOMAL ALPHA-MANNOSIDASE"/>
    <property type="match status" value="1"/>
</dbReference>
<name>A0A8J2KA95_9HEXA</name>
<accession>A0A8J2KA95</accession>
<dbReference type="InterPro" id="IPR050843">
    <property type="entry name" value="Glycosyl_Hydrlase_38"/>
</dbReference>
<dbReference type="PANTHER" id="PTHR11607">
    <property type="entry name" value="ALPHA-MANNOSIDASE"/>
    <property type="match status" value="1"/>
</dbReference>